<keyword evidence="5" id="KW-1185">Reference proteome</keyword>
<sequence length="287" mass="32293">DRQIQLETKTGRLATRMIDIFAPVGFGQRGLIVAPPKAGKTSILKEIANGITDNYPDVELIVLLIDERPEEVTDLERSVKGDVVSSTFDLQPQNHTRVSELVLERAMRLVEDKRDVVILMDSITRLARAYNLVVPPSGRTLSGGIDPAALYKPKKFFGAARNIEEGGSLTILATALVDTGSRMDDVIYEEFKGTGNMELHLSRELAERRIFPAIDIKKSGTRKEELLMKPEQLEETWKLRNNMLGDSLEYTDQFVQFLKKTKNNTALFSAFKEVSFGKKAPRRNVKR</sequence>
<dbReference type="Pfam" id="PF00006">
    <property type="entry name" value="ATP-synt_ab"/>
    <property type="match status" value="1"/>
</dbReference>
<keyword evidence="1" id="KW-0805">Transcription regulation</keyword>
<dbReference type="GO" id="GO:0006353">
    <property type="term" value="P:DNA-templated transcription termination"/>
    <property type="evidence" value="ECO:0007669"/>
    <property type="project" value="UniProtKB-KW"/>
</dbReference>
<dbReference type="RefSeq" id="WP_095007196.1">
    <property type="nucleotide sequence ID" value="NZ_LHUG01000024.1"/>
</dbReference>
<feature type="domain" description="AAA+ ATPase" evidence="3">
    <location>
        <begin position="26"/>
        <end position="211"/>
    </location>
</feature>
<dbReference type="Proteomes" id="UP000216797">
    <property type="component" value="Unassembled WGS sequence"/>
</dbReference>
<keyword evidence="2" id="KW-0694">RNA-binding</keyword>
<name>A0A267HQ62_9ENTE</name>
<protein>
    <submittedName>
        <fullName evidence="4">Transcription termination factor Rho</fullName>
    </submittedName>
</protein>
<keyword evidence="1" id="KW-0804">Transcription</keyword>
<dbReference type="GO" id="GO:0003723">
    <property type="term" value="F:RNA binding"/>
    <property type="evidence" value="ECO:0007669"/>
    <property type="project" value="UniProtKB-KW"/>
</dbReference>
<reference evidence="4 5" key="1">
    <citation type="submission" date="2015-08" db="EMBL/GenBank/DDBJ databases">
        <title>Enterococcus genome sequence.</title>
        <authorList>
            <person name="Acedo J.Z."/>
            <person name="Vederas J.C."/>
        </authorList>
    </citation>
    <scope>NUCLEOTIDE SEQUENCE [LARGE SCALE GENOMIC DNA]</scope>
    <source>
        <strain evidence="4 5">49</strain>
    </source>
</reference>
<dbReference type="GO" id="GO:0005524">
    <property type="term" value="F:ATP binding"/>
    <property type="evidence" value="ECO:0007669"/>
    <property type="project" value="InterPro"/>
</dbReference>
<proteinExistence type="inferred from homology"/>
<comment type="caution">
    <text evidence="4">The sequence shown here is derived from an EMBL/GenBank/DDBJ whole genome shotgun (WGS) entry which is preliminary data.</text>
</comment>
<dbReference type="InterPro" id="IPR041703">
    <property type="entry name" value="Rho_factor_ATP-bd"/>
</dbReference>
<evidence type="ECO:0000256" key="2">
    <source>
        <dbReference type="ARBA" id="ARBA00022884"/>
    </source>
</evidence>
<dbReference type="InterPro" id="IPR000194">
    <property type="entry name" value="ATPase_F1/V1/A1_a/bsu_nucl-bd"/>
</dbReference>
<evidence type="ECO:0000256" key="1">
    <source>
        <dbReference type="ARBA" id="ARBA00022472"/>
    </source>
</evidence>
<dbReference type="SUPFAM" id="SSF52540">
    <property type="entry name" value="P-loop containing nucleoside triphosphate hydrolases"/>
    <property type="match status" value="1"/>
</dbReference>
<evidence type="ECO:0000313" key="5">
    <source>
        <dbReference type="Proteomes" id="UP000216797"/>
    </source>
</evidence>
<organism evidence="4 5">
    <name type="scientific">Enterococcus canintestini</name>
    <dbReference type="NCBI Taxonomy" id="317010"/>
    <lineage>
        <taxon>Bacteria</taxon>
        <taxon>Bacillati</taxon>
        <taxon>Bacillota</taxon>
        <taxon>Bacilli</taxon>
        <taxon>Lactobacillales</taxon>
        <taxon>Enterococcaceae</taxon>
        <taxon>Enterococcus</taxon>
    </lineage>
</organism>
<feature type="non-terminal residue" evidence="4">
    <location>
        <position position="1"/>
    </location>
</feature>
<dbReference type="CDD" id="cd01128">
    <property type="entry name" value="rho_factor_C"/>
    <property type="match status" value="1"/>
</dbReference>
<accession>A0A267HQ62</accession>
<evidence type="ECO:0000259" key="3">
    <source>
        <dbReference type="SMART" id="SM00382"/>
    </source>
</evidence>
<dbReference type="SMART" id="SM00382">
    <property type="entry name" value="AAA"/>
    <property type="match status" value="1"/>
</dbReference>
<dbReference type="Gene3D" id="3.40.50.300">
    <property type="entry name" value="P-loop containing nucleotide triphosphate hydrolases"/>
    <property type="match status" value="1"/>
</dbReference>
<evidence type="ECO:0000313" key="4">
    <source>
        <dbReference type="EMBL" id="PAA99774.1"/>
    </source>
</evidence>
<dbReference type="PANTHER" id="PTHR46425:SF1">
    <property type="entry name" value="TRANSCRIPTION TERMINATION FACTOR RHO"/>
    <property type="match status" value="1"/>
</dbReference>
<dbReference type="HAMAP" id="MF_01884">
    <property type="entry name" value="Rho"/>
    <property type="match status" value="1"/>
</dbReference>
<gene>
    <name evidence="4" type="ORF">AKL21_12900</name>
</gene>
<dbReference type="InterPro" id="IPR003593">
    <property type="entry name" value="AAA+_ATPase"/>
</dbReference>
<dbReference type="NCBIfam" id="NF006886">
    <property type="entry name" value="PRK09376.1"/>
    <property type="match status" value="1"/>
</dbReference>
<dbReference type="EMBL" id="LHUG01000024">
    <property type="protein sequence ID" value="PAA99774.1"/>
    <property type="molecule type" value="Genomic_DNA"/>
</dbReference>
<dbReference type="InterPro" id="IPR004665">
    <property type="entry name" value="Term_rho"/>
</dbReference>
<dbReference type="AlphaFoldDB" id="A0A267HQ62"/>
<dbReference type="GO" id="GO:0008186">
    <property type="term" value="F:ATP-dependent activity, acting on RNA"/>
    <property type="evidence" value="ECO:0007669"/>
    <property type="project" value="InterPro"/>
</dbReference>
<dbReference type="InterPro" id="IPR027417">
    <property type="entry name" value="P-loop_NTPase"/>
</dbReference>
<keyword evidence="1" id="KW-0806">Transcription termination</keyword>
<dbReference type="PANTHER" id="PTHR46425">
    <property type="entry name" value="TRANSCRIPTION TERMINATION FACTOR RHO"/>
    <property type="match status" value="1"/>
</dbReference>